<sequence>MTEAADGARTLDATARPRVAIIGTGQMGSRHVEAWHRLGAEVVVHSRSPERGRAFASEHGVRPVTEPAEVLAAADVIDVCTPTDTHATLAHWAARAGRHVVCEKPLARDPAEGRTMIDACIDAGVGLCVAQVLRYFPAYVVARDAIAAGRIGRPEEFTFFRQAESPGAQTWFADVARSGGLLVDLAIHDLDYARWVAGEVSEVVGRTTPRSGPGAPLRSNATLTHADGVTTRVEAVWDVPGTEVRSTFELAGDEGVLRFDSAAPVVTDGTGAVVYADDGSIDPFAEQFAEFVTAFTGGPEPRVTAEDGLIALAIALGAEESARTGRPVDPAGLLR</sequence>
<evidence type="ECO:0000313" key="5">
    <source>
        <dbReference type="Proteomes" id="UP000579605"/>
    </source>
</evidence>
<dbReference type="GO" id="GO:0050112">
    <property type="term" value="F:inositol 2-dehydrogenase (NAD+) activity"/>
    <property type="evidence" value="ECO:0007669"/>
    <property type="project" value="UniProtKB-EC"/>
</dbReference>
<feature type="domain" description="GFO/IDH/MocA-like oxidoreductase" evidence="3">
    <location>
        <begin position="141"/>
        <end position="257"/>
    </location>
</feature>
<dbReference type="InterPro" id="IPR000683">
    <property type="entry name" value="Gfo/Idh/MocA-like_OxRdtase_N"/>
</dbReference>
<gene>
    <name evidence="4" type="ORF">F4554_000243</name>
</gene>
<keyword evidence="5" id="KW-1185">Reference proteome</keyword>
<dbReference type="RefSeq" id="WP_179785643.1">
    <property type="nucleotide sequence ID" value="NZ_BAAARR010000012.1"/>
</dbReference>
<comment type="caution">
    <text evidence="4">The sequence shown here is derived from an EMBL/GenBank/DDBJ whole genome shotgun (WGS) entry which is preliminary data.</text>
</comment>
<dbReference type="SUPFAM" id="SSF51735">
    <property type="entry name" value="NAD(P)-binding Rossmann-fold domains"/>
    <property type="match status" value="1"/>
</dbReference>
<organism evidence="4 5">
    <name type="scientific">Actinopolymorpha rutila</name>
    <dbReference type="NCBI Taxonomy" id="446787"/>
    <lineage>
        <taxon>Bacteria</taxon>
        <taxon>Bacillati</taxon>
        <taxon>Actinomycetota</taxon>
        <taxon>Actinomycetes</taxon>
        <taxon>Propionibacteriales</taxon>
        <taxon>Actinopolymorphaceae</taxon>
        <taxon>Actinopolymorpha</taxon>
    </lineage>
</organism>
<dbReference type="Gene3D" id="3.30.360.10">
    <property type="entry name" value="Dihydrodipicolinate Reductase, domain 2"/>
    <property type="match status" value="1"/>
</dbReference>
<dbReference type="Pfam" id="PF01408">
    <property type="entry name" value="GFO_IDH_MocA"/>
    <property type="match status" value="1"/>
</dbReference>
<dbReference type="Pfam" id="PF22725">
    <property type="entry name" value="GFO_IDH_MocA_C3"/>
    <property type="match status" value="1"/>
</dbReference>
<dbReference type="SUPFAM" id="SSF55347">
    <property type="entry name" value="Glyceraldehyde-3-phosphate dehydrogenase-like, C-terminal domain"/>
    <property type="match status" value="1"/>
</dbReference>
<dbReference type="EMBL" id="JACBZH010000001">
    <property type="protein sequence ID" value="NYH87605.1"/>
    <property type="molecule type" value="Genomic_DNA"/>
</dbReference>
<dbReference type="EC" id="1.1.1.18" evidence="4"/>
<dbReference type="InterPro" id="IPR036291">
    <property type="entry name" value="NAD(P)-bd_dom_sf"/>
</dbReference>
<dbReference type="PANTHER" id="PTHR43818:SF11">
    <property type="entry name" value="BCDNA.GH03377"/>
    <property type="match status" value="1"/>
</dbReference>
<dbReference type="InterPro" id="IPR055170">
    <property type="entry name" value="GFO_IDH_MocA-like_dom"/>
</dbReference>
<evidence type="ECO:0000259" key="2">
    <source>
        <dbReference type="Pfam" id="PF01408"/>
    </source>
</evidence>
<protein>
    <submittedName>
        <fullName evidence="4">Myo-inositol 2-dehydrogenase/D-chiro-inositol 1-dehydrogenase</fullName>
        <ecNumber evidence="4">1.1.1.18</ecNumber>
        <ecNumber evidence="4">1.1.1.369</ecNumber>
    </submittedName>
</protein>
<dbReference type="Gene3D" id="3.40.50.720">
    <property type="entry name" value="NAD(P)-binding Rossmann-like Domain"/>
    <property type="match status" value="1"/>
</dbReference>
<dbReference type="AlphaFoldDB" id="A0A852Z5V4"/>
<reference evidence="4 5" key="1">
    <citation type="submission" date="2020-07" db="EMBL/GenBank/DDBJ databases">
        <title>Sequencing the genomes of 1000 actinobacteria strains.</title>
        <authorList>
            <person name="Klenk H.-P."/>
        </authorList>
    </citation>
    <scope>NUCLEOTIDE SEQUENCE [LARGE SCALE GENOMIC DNA]</scope>
    <source>
        <strain evidence="4 5">DSM 18448</strain>
    </source>
</reference>
<dbReference type="InterPro" id="IPR050463">
    <property type="entry name" value="Gfo/Idh/MocA_oxidrdct_glycsds"/>
</dbReference>
<dbReference type="PANTHER" id="PTHR43818">
    <property type="entry name" value="BCDNA.GH03377"/>
    <property type="match status" value="1"/>
</dbReference>
<dbReference type="GO" id="GO:0000166">
    <property type="term" value="F:nucleotide binding"/>
    <property type="evidence" value="ECO:0007669"/>
    <property type="project" value="InterPro"/>
</dbReference>
<feature type="domain" description="Gfo/Idh/MocA-like oxidoreductase N-terminal" evidence="2">
    <location>
        <begin position="18"/>
        <end position="129"/>
    </location>
</feature>
<proteinExistence type="predicted"/>
<dbReference type="EC" id="1.1.1.369" evidence="4"/>
<evidence type="ECO:0000259" key="3">
    <source>
        <dbReference type="Pfam" id="PF22725"/>
    </source>
</evidence>
<evidence type="ECO:0000313" key="4">
    <source>
        <dbReference type="EMBL" id="NYH87605.1"/>
    </source>
</evidence>
<evidence type="ECO:0000256" key="1">
    <source>
        <dbReference type="ARBA" id="ARBA00023002"/>
    </source>
</evidence>
<dbReference type="Proteomes" id="UP000579605">
    <property type="component" value="Unassembled WGS sequence"/>
</dbReference>
<name>A0A852Z5V4_9ACTN</name>
<keyword evidence="1 4" id="KW-0560">Oxidoreductase</keyword>
<accession>A0A852Z5V4</accession>